<gene>
    <name evidence="5" type="ORF">KALB_6943</name>
</gene>
<keyword evidence="6" id="KW-1185">Reference proteome</keyword>
<dbReference type="Pfam" id="PF00496">
    <property type="entry name" value="SBP_bac_5"/>
    <property type="match status" value="1"/>
</dbReference>
<dbReference type="Gene3D" id="3.10.105.10">
    <property type="entry name" value="Dipeptide-binding Protein, Domain 3"/>
    <property type="match status" value="1"/>
</dbReference>
<keyword evidence="2" id="KW-0813">Transport</keyword>
<evidence type="ECO:0000313" key="6">
    <source>
        <dbReference type="Proteomes" id="UP000019225"/>
    </source>
</evidence>
<dbReference type="InterPro" id="IPR000914">
    <property type="entry name" value="SBP_5_dom"/>
</dbReference>
<dbReference type="GO" id="GO:1904680">
    <property type="term" value="F:peptide transmembrane transporter activity"/>
    <property type="evidence" value="ECO:0007669"/>
    <property type="project" value="TreeGrafter"/>
</dbReference>
<organism evidence="5 6">
    <name type="scientific">Kutzneria albida DSM 43870</name>
    <dbReference type="NCBI Taxonomy" id="1449976"/>
    <lineage>
        <taxon>Bacteria</taxon>
        <taxon>Bacillati</taxon>
        <taxon>Actinomycetota</taxon>
        <taxon>Actinomycetes</taxon>
        <taxon>Pseudonocardiales</taxon>
        <taxon>Pseudonocardiaceae</taxon>
        <taxon>Kutzneria</taxon>
    </lineage>
</organism>
<sequence>MLAESREWFFWGRRWATPPTTPRPTKLITVLRALLAIAVLITLTACSAGSTAYSSPSAATITIGFSAEPANLDFTSTDGAAIPQALLYNVYQGLVRLDAQGKVVPLLAKSWTLSEDRRTYDFQLRDDATFTNGAHFTAEDVKFSINRVKTAWTVSTKASMDVVDHVDAVAPDHARVVLSKPSNNWLFAMAGRVGAMFTPTGTADLRTTPIGTGPYQLDRFNRGDSLVLKANPRYWGPKPTFGTVVLKYFADPTALNNALLSNGIDVISSVQTPDSLSRFETDDRFTVVQGTTTGEVVLSFNNARAPLSDKRVRQALTYAIDRRALLATAWAGKGLLIGSMVPPSDPWYEDLSNRYPYDPDRARELLAQAGQPHPVLRLRVPNLPYAVDSAQVIRSDLAKVGVTANIEELDFPAVWLKEVFAGHDYDMSIVAHVEPHDLATFGNPNYYWGYRNPRVGALLAQADAGTPEQQVSGLRQVASTISEDAAADWLFLLPNLVVAKAGITGLARDQVSDSFDLSNLGRAS</sequence>
<reference evidence="5 6" key="1">
    <citation type="journal article" date="2014" name="BMC Genomics">
        <title>Complete genome sequence of producer of the glycopeptide antibiotic Aculeximycin Kutzneria albida DSM 43870T, a representative of minor genus of Pseudonocardiaceae.</title>
        <authorList>
            <person name="Rebets Y."/>
            <person name="Tokovenko B."/>
            <person name="Lushchyk I."/>
            <person name="Ruckert C."/>
            <person name="Zaburannyi N."/>
            <person name="Bechthold A."/>
            <person name="Kalinowski J."/>
            <person name="Luzhetskyy A."/>
        </authorList>
    </citation>
    <scope>NUCLEOTIDE SEQUENCE [LARGE SCALE GENOMIC DNA]</scope>
    <source>
        <strain evidence="5">DSM 43870</strain>
    </source>
</reference>
<dbReference type="EMBL" id="CP007155">
    <property type="protein sequence ID" value="AHI00302.1"/>
    <property type="molecule type" value="Genomic_DNA"/>
</dbReference>
<dbReference type="Proteomes" id="UP000019225">
    <property type="component" value="Chromosome"/>
</dbReference>
<dbReference type="GO" id="GO:0015833">
    <property type="term" value="P:peptide transport"/>
    <property type="evidence" value="ECO:0007669"/>
    <property type="project" value="TreeGrafter"/>
</dbReference>
<accession>W5WI89</accession>
<dbReference type="SUPFAM" id="SSF53850">
    <property type="entry name" value="Periplasmic binding protein-like II"/>
    <property type="match status" value="1"/>
</dbReference>
<evidence type="ECO:0000256" key="3">
    <source>
        <dbReference type="ARBA" id="ARBA00022729"/>
    </source>
</evidence>
<protein>
    <recommendedName>
        <fullName evidence="4">Solute-binding protein family 5 domain-containing protein</fullName>
    </recommendedName>
</protein>
<dbReference type="PANTHER" id="PTHR30290:SF9">
    <property type="entry name" value="OLIGOPEPTIDE-BINDING PROTEIN APPA"/>
    <property type="match status" value="1"/>
</dbReference>
<dbReference type="CDD" id="cd08494">
    <property type="entry name" value="PBP2_NikA_DppA_OppA_like_6"/>
    <property type="match status" value="1"/>
</dbReference>
<dbReference type="PIRSF" id="PIRSF002741">
    <property type="entry name" value="MppA"/>
    <property type="match status" value="1"/>
</dbReference>
<dbReference type="Gene3D" id="3.40.190.10">
    <property type="entry name" value="Periplasmic binding protein-like II"/>
    <property type="match status" value="1"/>
</dbReference>
<dbReference type="GO" id="GO:0043190">
    <property type="term" value="C:ATP-binding cassette (ABC) transporter complex"/>
    <property type="evidence" value="ECO:0007669"/>
    <property type="project" value="InterPro"/>
</dbReference>
<comment type="similarity">
    <text evidence="1">Belongs to the bacterial solute-binding protein 5 family.</text>
</comment>
<feature type="domain" description="Solute-binding protein family 5" evidence="4">
    <location>
        <begin position="102"/>
        <end position="432"/>
    </location>
</feature>
<dbReference type="PATRIC" id="fig|1449976.3.peg.6971"/>
<dbReference type="eggNOG" id="COG0747">
    <property type="taxonomic scope" value="Bacteria"/>
</dbReference>
<name>W5WI89_9PSEU</name>
<evidence type="ECO:0000256" key="1">
    <source>
        <dbReference type="ARBA" id="ARBA00005695"/>
    </source>
</evidence>
<dbReference type="AlphaFoldDB" id="W5WI89"/>
<dbReference type="GO" id="GO:0042597">
    <property type="term" value="C:periplasmic space"/>
    <property type="evidence" value="ECO:0007669"/>
    <property type="project" value="UniProtKB-ARBA"/>
</dbReference>
<dbReference type="InterPro" id="IPR039424">
    <property type="entry name" value="SBP_5"/>
</dbReference>
<dbReference type="KEGG" id="kal:KALB_6943"/>
<dbReference type="InterPro" id="IPR030678">
    <property type="entry name" value="Peptide/Ni-bd"/>
</dbReference>
<dbReference type="PANTHER" id="PTHR30290">
    <property type="entry name" value="PERIPLASMIC BINDING COMPONENT OF ABC TRANSPORTER"/>
    <property type="match status" value="1"/>
</dbReference>
<dbReference type="STRING" id="1449976.KALB_6943"/>
<evidence type="ECO:0000256" key="2">
    <source>
        <dbReference type="ARBA" id="ARBA00022448"/>
    </source>
</evidence>
<dbReference type="HOGENOM" id="CLU_017028_7_3_11"/>
<proteinExistence type="inferred from homology"/>
<keyword evidence="3" id="KW-0732">Signal</keyword>
<evidence type="ECO:0000313" key="5">
    <source>
        <dbReference type="EMBL" id="AHI00302.1"/>
    </source>
</evidence>
<evidence type="ECO:0000259" key="4">
    <source>
        <dbReference type="Pfam" id="PF00496"/>
    </source>
</evidence>